<gene>
    <name evidence="1" type="ORF">ACFOEB_15870</name>
</gene>
<dbReference type="InterPro" id="IPR017850">
    <property type="entry name" value="Alkaline_phosphatase_core_sf"/>
</dbReference>
<dbReference type="SUPFAM" id="SSF53649">
    <property type="entry name" value="Alkaline phosphatase-like"/>
    <property type="match status" value="1"/>
</dbReference>
<dbReference type="CDD" id="cd16018">
    <property type="entry name" value="Enpp"/>
    <property type="match status" value="1"/>
</dbReference>
<comment type="caution">
    <text evidence="1">The sequence shown here is derived from an EMBL/GenBank/DDBJ whole genome shotgun (WGS) entry which is preliminary data.</text>
</comment>
<organism evidence="1 2">
    <name type="scientific">Gilvimarinus japonicus</name>
    <dbReference type="NCBI Taxonomy" id="1796469"/>
    <lineage>
        <taxon>Bacteria</taxon>
        <taxon>Pseudomonadati</taxon>
        <taxon>Pseudomonadota</taxon>
        <taxon>Gammaproteobacteria</taxon>
        <taxon>Cellvibrionales</taxon>
        <taxon>Cellvibrionaceae</taxon>
        <taxon>Gilvimarinus</taxon>
    </lineage>
</organism>
<evidence type="ECO:0000313" key="2">
    <source>
        <dbReference type="Proteomes" id="UP001595548"/>
    </source>
</evidence>
<dbReference type="Pfam" id="PF01663">
    <property type="entry name" value="Phosphodiest"/>
    <property type="match status" value="1"/>
</dbReference>
<dbReference type="PANTHER" id="PTHR10151:SF120">
    <property type="entry name" value="BIS(5'-ADENOSYL)-TRIPHOSPHATASE"/>
    <property type="match status" value="1"/>
</dbReference>
<reference evidence="2" key="1">
    <citation type="journal article" date="2019" name="Int. J. Syst. Evol. Microbiol.">
        <title>The Global Catalogue of Microorganisms (GCM) 10K type strain sequencing project: providing services to taxonomists for standard genome sequencing and annotation.</title>
        <authorList>
            <consortium name="The Broad Institute Genomics Platform"/>
            <consortium name="The Broad Institute Genome Sequencing Center for Infectious Disease"/>
            <person name="Wu L."/>
            <person name="Ma J."/>
        </authorList>
    </citation>
    <scope>NUCLEOTIDE SEQUENCE [LARGE SCALE GENOMIC DNA]</scope>
    <source>
        <strain evidence="2">KCTC 52141</strain>
    </source>
</reference>
<dbReference type="EMBL" id="JBHRTL010000031">
    <property type="protein sequence ID" value="MFC3156689.1"/>
    <property type="molecule type" value="Genomic_DNA"/>
</dbReference>
<name>A0ABV7HS71_9GAMM</name>
<dbReference type="PANTHER" id="PTHR10151">
    <property type="entry name" value="ECTONUCLEOTIDE PYROPHOSPHATASE/PHOSPHODIESTERASE"/>
    <property type="match status" value="1"/>
</dbReference>
<dbReference type="RefSeq" id="WP_382418038.1">
    <property type="nucleotide sequence ID" value="NZ_AP031500.1"/>
</dbReference>
<proteinExistence type="predicted"/>
<accession>A0ABV7HS71</accession>
<sequence length="469" mass="53260">MQRTVVLNVVGLTRALLGEHTPNINKLAGRSTTIKPVTPAVTCSAQATYLTGKLPSEHGIVANGWYFRDQNEVWLWRQSNKLIQAPKIWDMARVRDKDFTCSNTFWWYAMATDADYTLTPRPLYCADGRKLPDCYTYPLQLRETLSKKFGNFPLFNFWGPATSIKSTRWIADAAMHIEAEHEPTLQLVYLPHLDYCLQKVGPDGDIAKDLQEIDDLVGELLDYFSERNCQVILLSEYGIVPVSRPVHPNRILREAGKLSLKVDLGREYLDFDTCRAFAMSDHQIAHVYVQAKADIAELKALFVNTEGVAKVLEGAERAEYGLDHERAGELVLLAEPDSWFTYYYWNDEAQAPDFAHQVEIHRKPGFDPCELFLDPRLKFPKLKVARRLAQKKMGMRYVLDVISTDPTQVKGSHGIYDGSDYSTPVLMSTAPDLLPDHQVHATDVCDLILQHIFNEQTHSTTEQDHATDA</sequence>
<evidence type="ECO:0000313" key="1">
    <source>
        <dbReference type="EMBL" id="MFC3156689.1"/>
    </source>
</evidence>
<protein>
    <submittedName>
        <fullName evidence="1">Alkaline phosphatase family protein</fullName>
    </submittedName>
</protein>
<keyword evidence="2" id="KW-1185">Reference proteome</keyword>
<dbReference type="Proteomes" id="UP001595548">
    <property type="component" value="Unassembled WGS sequence"/>
</dbReference>
<dbReference type="Gene3D" id="3.40.720.10">
    <property type="entry name" value="Alkaline Phosphatase, subunit A"/>
    <property type="match status" value="1"/>
</dbReference>
<dbReference type="InterPro" id="IPR002591">
    <property type="entry name" value="Phosphodiest/P_Trfase"/>
</dbReference>